<dbReference type="CDD" id="cd16917">
    <property type="entry name" value="HATPase_UhpB-NarQ-NarX-like"/>
    <property type="match status" value="1"/>
</dbReference>
<evidence type="ECO:0000256" key="2">
    <source>
        <dbReference type="ARBA" id="ARBA00012438"/>
    </source>
</evidence>
<sequence>MTSSTIVRFLRSWWPAPVAAAVALVLAAVLPVYTALVLVALLIVAGALAIAVRFPLPAAGAAAVGALVAANAESDPTWALLLVAYGALLVATWRFEPALLRALSVVPVGLLMGIVLAAYSTTQERSPFGSAFQNTEGLVAWIVLMMGWGIVIGTRALRDAARAEQVTEVAVARTTVVESELRDERLRADLTHDFHDVMAHSLAVLAAQAEGLRLSYERHPERIGPVLTTISDTARLALVEVRQLLERVDDDARRPQPTSADIPGLVAQLRSAGPSVVLHDSGTHGHLSRIADIAAYRIVQESLTNALRHGGPDVDVVVALTWTGPGLTIAVSSPIGEREALRPAGRGIAGMHERARVAGGSLEIDAEGDRFVVSAHLPYEPLPAGPTAPLGEDQLATLPVPVQPEAVVAPWIVEATRRAEERARARRHADAAGWSTATTIDLGEGLRPPSAPSPGGTSAPGPDGRVPNPMAPPRPPHGAGG</sequence>
<dbReference type="Proteomes" id="UP000626982">
    <property type="component" value="Unassembled WGS sequence"/>
</dbReference>
<dbReference type="Pfam" id="PF07730">
    <property type="entry name" value="HisKA_3"/>
    <property type="match status" value="1"/>
</dbReference>
<feature type="transmembrane region" description="Helical" evidence="10">
    <location>
        <begin position="102"/>
        <end position="119"/>
    </location>
</feature>
<feature type="domain" description="Signal transduction histidine kinase subgroup 3 dimerisation and phosphoacceptor" evidence="11">
    <location>
        <begin position="187"/>
        <end position="248"/>
    </location>
</feature>
<dbReference type="Gene3D" id="1.20.5.1930">
    <property type="match status" value="1"/>
</dbReference>
<dbReference type="InterPro" id="IPR036890">
    <property type="entry name" value="HATPase_C_sf"/>
</dbReference>
<accession>A0ABQ2KQ29</accession>
<reference evidence="13" key="1">
    <citation type="journal article" date="2019" name="Int. J. Syst. Evol. Microbiol.">
        <title>The Global Catalogue of Microorganisms (GCM) 10K type strain sequencing project: providing services to taxonomists for standard genome sequencing and annotation.</title>
        <authorList>
            <consortium name="The Broad Institute Genomics Platform"/>
            <consortium name="The Broad Institute Genome Sequencing Center for Infectious Disease"/>
            <person name="Wu L."/>
            <person name="Ma J."/>
        </authorList>
    </citation>
    <scope>NUCLEOTIDE SEQUENCE [LARGE SCALE GENOMIC DNA]</scope>
    <source>
        <strain evidence="13">CGMCC 1.6960</strain>
    </source>
</reference>
<keyword evidence="5" id="KW-0547">Nucleotide-binding</keyword>
<evidence type="ECO:0000256" key="6">
    <source>
        <dbReference type="ARBA" id="ARBA00022777"/>
    </source>
</evidence>
<comment type="caution">
    <text evidence="12">The sequence shown here is derived from an EMBL/GenBank/DDBJ whole genome shotgun (WGS) entry which is preliminary data.</text>
</comment>
<dbReference type="InterPro" id="IPR011712">
    <property type="entry name" value="Sig_transdc_His_kin_sub3_dim/P"/>
</dbReference>
<dbReference type="InterPro" id="IPR050482">
    <property type="entry name" value="Sensor_HK_TwoCompSys"/>
</dbReference>
<protein>
    <recommendedName>
        <fullName evidence="2">histidine kinase</fullName>
        <ecNumber evidence="2">2.7.13.3</ecNumber>
    </recommendedName>
</protein>
<evidence type="ECO:0000256" key="10">
    <source>
        <dbReference type="SAM" id="Phobius"/>
    </source>
</evidence>
<feature type="transmembrane region" description="Helical" evidence="10">
    <location>
        <begin position="20"/>
        <end position="47"/>
    </location>
</feature>
<keyword evidence="10" id="KW-0812">Transmembrane</keyword>
<dbReference type="RefSeq" id="WP_188718466.1">
    <property type="nucleotide sequence ID" value="NZ_BAABBD010000003.1"/>
</dbReference>
<organism evidence="12 13">
    <name type="scientific">Agrococcus terreus</name>
    <dbReference type="NCBI Taxonomy" id="574649"/>
    <lineage>
        <taxon>Bacteria</taxon>
        <taxon>Bacillati</taxon>
        <taxon>Actinomycetota</taxon>
        <taxon>Actinomycetes</taxon>
        <taxon>Micrococcales</taxon>
        <taxon>Microbacteriaceae</taxon>
        <taxon>Agrococcus</taxon>
    </lineage>
</organism>
<dbReference type="Gene3D" id="3.30.565.10">
    <property type="entry name" value="Histidine kinase-like ATPase, C-terminal domain"/>
    <property type="match status" value="1"/>
</dbReference>
<feature type="transmembrane region" description="Helical" evidence="10">
    <location>
        <begin position="139"/>
        <end position="157"/>
    </location>
</feature>
<dbReference type="PANTHER" id="PTHR24421">
    <property type="entry name" value="NITRATE/NITRITE SENSOR PROTEIN NARX-RELATED"/>
    <property type="match status" value="1"/>
</dbReference>
<feature type="compositionally biased region" description="Low complexity" evidence="9">
    <location>
        <begin position="453"/>
        <end position="468"/>
    </location>
</feature>
<evidence type="ECO:0000256" key="7">
    <source>
        <dbReference type="ARBA" id="ARBA00022840"/>
    </source>
</evidence>
<evidence type="ECO:0000256" key="1">
    <source>
        <dbReference type="ARBA" id="ARBA00000085"/>
    </source>
</evidence>
<comment type="catalytic activity">
    <reaction evidence="1">
        <text>ATP + protein L-histidine = ADP + protein N-phospho-L-histidine.</text>
        <dbReference type="EC" id="2.7.13.3"/>
    </reaction>
</comment>
<dbReference type="EC" id="2.7.13.3" evidence="2"/>
<evidence type="ECO:0000313" key="13">
    <source>
        <dbReference type="Proteomes" id="UP000626982"/>
    </source>
</evidence>
<dbReference type="PANTHER" id="PTHR24421:SF10">
    <property type="entry name" value="NITRATE_NITRITE SENSOR PROTEIN NARQ"/>
    <property type="match status" value="1"/>
</dbReference>
<evidence type="ECO:0000259" key="11">
    <source>
        <dbReference type="Pfam" id="PF07730"/>
    </source>
</evidence>
<keyword evidence="4" id="KW-0808">Transferase</keyword>
<evidence type="ECO:0000313" key="12">
    <source>
        <dbReference type="EMBL" id="GGN88028.1"/>
    </source>
</evidence>
<keyword evidence="10" id="KW-0472">Membrane</keyword>
<feature type="region of interest" description="Disordered" evidence="9">
    <location>
        <begin position="424"/>
        <end position="481"/>
    </location>
</feature>
<feature type="transmembrane region" description="Helical" evidence="10">
    <location>
        <begin position="78"/>
        <end position="95"/>
    </location>
</feature>
<dbReference type="SUPFAM" id="SSF55874">
    <property type="entry name" value="ATPase domain of HSP90 chaperone/DNA topoisomerase II/histidine kinase"/>
    <property type="match status" value="1"/>
</dbReference>
<evidence type="ECO:0000256" key="8">
    <source>
        <dbReference type="ARBA" id="ARBA00023012"/>
    </source>
</evidence>
<keyword evidence="3" id="KW-0597">Phosphoprotein</keyword>
<evidence type="ECO:0000256" key="9">
    <source>
        <dbReference type="SAM" id="MobiDB-lite"/>
    </source>
</evidence>
<feature type="transmembrane region" description="Helical" evidence="10">
    <location>
        <begin position="54"/>
        <end position="72"/>
    </location>
</feature>
<keyword evidence="13" id="KW-1185">Reference proteome</keyword>
<feature type="compositionally biased region" description="Pro residues" evidence="9">
    <location>
        <begin position="469"/>
        <end position="481"/>
    </location>
</feature>
<evidence type="ECO:0000256" key="4">
    <source>
        <dbReference type="ARBA" id="ARBA00022679"/>
    </source>
</evidence>
<keyword evidence="6" id="KW-0418">Kinase</keyword>
<keyword evidence="7" id="KW-0067">ATP-binding</keyword>
<keyword evidence="8" id="KW-0902">Two-component regulatory system</keyword>
<name>A0ABQ2KQ29_9MICO</name>
<dbReference type="EMBL" id="BMLM01000002">
    <property type="protein sequence ID" value="GGN88028.1"/>
    <property type="molecule type" value="Genomic_DNA"/>
</dbReference>
<evidence type="ECO:0000256" key="3">
    <source>
        <dbReference type="ARBA" id="ARBA00022553"/>
    </source>
</evidence>
<evidence type="ECO:0000256" key="5">
    <source>
        <dbReference type="ARBA" id="ARBA00022741"/>
    </source>
</evidence>
<proteinExistence type="predicted"/>
<gene>
    <name evidence="12" type="ORF">GCM10010968_23200</name>
</gene>
<keyword evidence="10" id="KW-1133">Transmembrane helix</keyword>